<keyword evidence="5 15" id="KW-0808">Transferase</keyword>
<keyword evidence="7 15" id="KW-0235">DNA replication</keyword>
<dbReference type="Pfam" id="PF00817">
    <property type="entry name" value="IMS"/>
    <property type="match status" value="1"/>
</dbReference>
<dbReference type="Gene3D" id="3.30.1490.100">
    <property type="entry name" value="DNA polymerase, Y-family, little finger domain"/>
    <property type="match status" value="1"/>
</dbReference>
<dbReference type="GO" id="GO:0000287">
    <property type="term" value="F:magnesium ion binding"/>
    <property type="evidence" value="ECO:0007669"/>
    <property type="project" value="UniProtKB-UniRule"/>
</dbReference>
<dbReference type="AlphaFoldDB" id="A0A316FQC0"/>
<dbReference type="GO" id="GO:0006261">
    <property type="term" value="P:DNA-templated DNA replication"/>
    <property type="evidence" value="ECO:0007669"/>
    <property type="project" value="UniProtKB-UniRule"/>
</dbReference>
<dbReference type="NCBIfam" id="NF002677">
    <property type="entry name" value="PRK02406.1"/>
    <property type="match status" value="1"/>
</dbReference>
<keyword evidence="9 15" id="KW-0227">DNA damage</keyword>
<evidence type="ECO:0000256" key="4">
    <source>
        <dbReference type="ARBA" id="ARBA00022490"/>
    </source>
</evidence>
<dbReference type="PANTHER" id="PTHR11076:SF33">
    <property type="entry name" value="DNA POLYMERASE KAPPA"/>
    <property type="match status" value="1"/>
</dbReference>
<evidence type="ECO:0000256" key="15">
    <source>
        <dbReference type="HAMAP-Rule" id="MF_01113"/>
    </source>
</evidence>
<accession>A0A316FQC0</accession>
<evidence type="ECO:0000256" key="5">
    <source>
        <dbReference type="ARBA" id="ARBA00022679"/>
    </source>
</evidence>
<comment type="subunit">
    <text evidence="15">Monomer.</text>
</comment>
<feature type="site" description="Substrate discrimination" evidence="15">
    <location>
        <position position="14"/>
    </location>
</feature>
<evidence type="ECO:0000259" key="16">
    <source>
        <dbReference type="PROSITE" id="PS50173"/>
    </source>
</evidence>
<dbReference type="GO" id="GO:0003887">
    <property type="term" value="F:DNA-directed DNA polymerase activity"/>
    <property type="evidence" value="ECO:0007669"/>
    <property type="project" value="UniProtKB-UniRule"/>
</dbReference>
<dbReference type="SUPFAM" id="SSF56672">
    <property type="entry name" value="DNA/RNA polymerases"/>
    <property type="match status" value="1"/>
</dbReference>
<keyword evidence="8 15" id="KW-0479">Metal-binding</keyword>
<dbReference type="InterPro" id="IPR022880">
    <property type="entry name" value="DNApol_IV"/>
</dbReference>
<dbReference type="GO" id="GO:0042276">
    <property type="term" value="P:error-prone translesion synthesis"/>
    <property type="evidence" value="ECO:0007669"/>
    <property type="project" value="TreeGrafter"/>
</dbReference>
<comment type="catalytic activity">
    <reaction evidence="14 15">
        <text>DNA(n) + a 2'-deoxyribonucleoside 5'-triphosphate = DNA(n+1) + diphosphate</text>
        <dbReference type="Rhea" id="RHEA:22508"/>
        <dbReference type="Rhea" id="RHEA-COMP:17339"/>
        <dbReference type="Rhea" id="RHEA-COMP:17340"/>
        <dbReference type="ChEBI" id="CHEBI:33019"/>
        <dbReference type="ChEBI" id="CHEBI:61560"/>
        <dbReference type="ChEBI" id="CHEBI:173112"/>
        <dbReference type="EC" id="2.7.7.7"/>
    </reaction>
</comment>
<dbReference type="InterPro" id="IPR050116">
    <property type="entry name" value="DNA_polymerase-Y"/>
</dbReference>
<comment type="subcellular location">
    <subcellularLocation>
        <location evidence="1 15">Cytoplasm</location>
    </subcellularLocation>
</comment>
<dbReference type="InterPro" id="IPR053848">
    <property type="entry name" value="IMS_HHH_1"/>
</dbReference>
<evidence type="ECO:0000256" key="7">
    <source>
        <dbReference type="ARBA" id="ARBA00022705"/>
    </source>
</evidence>
<keyword evidence="10 15" id="KW-0460">Magnesium</keyword>
<evidence type="ECO:0000256" key="11">
    <source>
        <dbReference type="ARBA" id="ARBA00022932"/>
    </source>
</evidence>
<sequence length="352" mass="39959">MSRKIIHIDMDCFYAAVEQRDNPSLNNLPVAVGGRPERRGVIATCNYIARDFGVHSALSSVIAKRRCPDLIIIPPNLNKYRDVSKIIRSIFLNYTDVIEPLSLDEAYLDVSDSLHFSGSATLIAEQIKKEIKEAVNLTASAGVAPNKYLAKIASDWDKPDGLKVITPEQVDDFVFNLPVSTIHGVGKVTANKLKNMNIRTCGELQALKMPLLNEKFGRFGKRLYQYARGIDEREVITQSIRKSVSVERTFNTDYDSIDQLYEKLPDLIESLQTRISRNKQSNFKSVFVKIKFNDFSTTTVERRAEIIFLDVFQQLVKQAYERQYKPVRLLGVGVRLAETANDEVSQLELPFY</sequence>
<dbReference type="PROSITE" id="PS50173">
    <property type="entry name" value="UMUC"/>
    <property type="match status" value="1"/>
</dbReference>
<dbReference type="InterPro" id="IPR043502">
    <property type="entry name" value="DNA/RNA_pol_sf"/>
</dbReference>
<dbReference type="GO" id="GO:0003684">
    <property type="term" value="F:damaged DNA binding"/>
    <property type="evidence" value="ECO:0007669"/>
    <property type="project" value="InterPro"/>
</dbReference>
<gene>
    <name evidence="15" type="primary">dinB</name>
    <name evidence="17" type="ORF">C8D97_10711</name>
</gene>
<keyword evidence="11 15" id="KW-0239">DNA-directed DNA polymerase</keyword>
<evidence type="ECO:0000313" key="17">
    <source>
        <dbReference type="EMBL" id="PWK49850.1"/>
    </source>
</evidence>
<keyword evidence="13 15" id="KW-0234">DNA repair</keyword>
<dbReference type="RefSeq" id="WP_109763641.1">
    <property type="nucleotide sequence ID" value="NZ_QGGU01000007.1"/>
</dbReference>
<dbReference type="GO" id="GO:0005829">
    <property type="term" value="C:cytosol"/>
    <property type="evidence" value="ECO:0007669"/>
    <property type="project" value="TreeGrafter"/>
</dbReference>
<keyword evidence="18" id="KW-1185">Reference proteome</keyword>
<evidence type="ECO:0000256" key="9">
    <source>
        <dbReference type="ARBA" id="ARBA00022763"/>
    </source>
</evidence>
<name>A0A316FQC0_9GAMM</name>
<dbReference type="FunFam" id="1.10.150.20:FF:000019">
    <property type="entry name" value="DNA polymerase IV"/>
    <property type="match status" value="1"/>
</dbReference>
<evidence type="ECO:0000256" key="2">
    <source>
        <dbReference type="ARBA" id="ARBA00010945"/>
    </source>
</evidence>
<feature type="active site" evidence="15">
    <location>
        <position position="105"/>
    </location>
</feature>
<protein>
    <recommendedName>
        <fullName evidence="15">DNA polymerase IV</fullName>
        <shortName evidence="15">Pol IV</shortName>
        <ecNumber evidence="15">2.7.7.7</ecNumber>
    </recommendedName>
</protein>
<dbReference type="Gene3D" id="3.40.1170.60">
    <property type="match status" value="1"/>
</dbReference>
<keyword evidence="6 15" id="KW-0548">Nucleotidyltransferase</keyword>
<dbReference type="GO" id="GO:0009432">
    <property type="term" value="P:SOS response"/>
    <property type="evidence" value="ECO:0007669"/>
    <property type="project" value="TreeGrafter"/>
</dbReference>
<evidence type="ECO:0000256" key="10">
    <source>
        <dbReference type="ARBA" id="ARBA00022842"/>
    </source>
</evidence>
<dbReference type="InterPro" id="IPR036775">
    <property type="entry name" value="DNA_pol_Y-fam_lit_finger_sf"/>
</dbReference>
<keyword evidence="12 15" id="KW-0238">DNA-binding</keyword>
<dbReference type="Pfam" id="PF11799">
    <property type="entry name" value="IMS_C"/>
    <property type="match status" value="1"/>
</dbReference>
<dbReference type="InterPro" id="IPR017961">
    <property type="entry name" value="DNA_pol_Y-fam_little_finger"/>
</dbReference>
<dbReference type="PANTHER" id="PTHR11076">
    <property type="entry name" value="DNA REPAIR POLYMERASE UMUC / TRANSFERASE FAMILY MEMBER"/>
    <property type="match status" value="1"/>
</dbReference>
<comment type="function">
    <text evidence="15">Poorly processive, error-prone DNA polymerase involved in untargeted mutagenesis. Copies undamaged DNA at stalled replication forks, which arise in vivo from mismatched or misaligned primer ends. These misaligned primers can be extended by PolIV. Exhibits no 3'-5' exonuclease (proofreading) activity. May be involved in translesional synthesis, in conjunction with the beta clamp from PolIII.</text>
</comment>
<evidence type="ECO:0000256" key="13">
    <source>
        <dbReference type="ARBA" id="ARBA00023204"/>
    </source>
</evidence>
<dbReference type="InterPro" id="IPR043128">
    <property type="entry name" value="Rev_trsase/Diguanyl_cyclase"/>
</dbReference>
<dbReference type="InterPro" id="IPR001126">
    <property type="entry name" value="UmuC"/>
</dbReference>
<dbReference type="Gene3D" id="3.30.70.270">
    <property type="match status" value="1"/>
</dbReference>
<evidence type="ECO:0000256" key="14">
    <source>
        <dbReference type="ARBA" id="ARBA00049244"/>
    </source>
</evidence>
<evidence type="ECO:0000256" key="1">
    <source>
        <dbReference type="ARBA" id="ARBA00004496"/>
    </source>
</evidence>
<dbReference type="GO" id="GO:0006281">
    <property type="term" value="P:DNA repair"/>
    <property type="evidence" value="ECO:0007669"/>
    <property type="project" value="UniProtKB-UniRule"/>
</dbReference>
<keyword evidence="4 15" id="KW-0963">Cytoplasm</keyword>
<feature type="domain" description="UmuC" evidence="16">
    <location>
        <begin position="5"/>
        <end position="186"/>
    </location>
</feature>
<dbReference type="FunFam" id="3.40.1170.60:FF:000001">
    <property type="entry name" value="DNA polymerase IV"/>
    <property type="match status" value="1"/>
</dbReference>
<evidence type="ECO:0000256" key="3">
    <source>
        <dbReference type="ARBA" id="ARBA00022457"/>
    </source>
</evidence>
<dbReference type="EMBL" id="QGGU01000007">
    <property type="protein sequence ID" value="PWK49850.1"/>
    <property type="molecule type" value="Genomic_DNA"/>
</dbReference>
<dbReference type="SUPFAM" id="SSF100879">
    <property type="entry name" value="Lesion bypass DNA polymerase (Y-family), little finger domain"/>
    <property type="match status" value="1"/>
</dbReference>
<dbReference type="Proteomes" id="UP000245790">
    <property type="component" value="Unassembled WGS sequence"/>
</dbReference>
<dbReference type="CDD" id="cd03586">
    <property type="entry name" value="PolY_Pol_IV_kappa"/>
    <property type="match status" value="1"/>
</dbReference>
<dbReference type="EC" id="2.7.7.7" evidence="15"/>
<keyword evidence="3 15" id="KW-0515">Mutator protein</keyword>
<proteinExistence type="inferred from homology"/>
<evidence type="ECO:0000256" key="8">
    <source>
        <dbReference type="ARBA" id="ARBA00022723"/>
    </source>
</evidence>
<dbReference type="Gene3D" id="1.10.150.20">
    <property type="entry name" value="5' to 3' exonuclease, C-terminal subdomain"/>
    <property type="match status" value="1"/>
</dbReference>
<evidence type="ECO:0000256" key="6">
    <source>
        <dbReference type="ARBA" id="ARBA00022695"/>
    </source>
</evidence>
<comment type="caution">
    <text evidence="17">The sequence shown here is derived from an EMBL/GenBank/DDBJ whole genome shotgun (WGS) entry which is preliminary data.</text>
</comment>
<dbReference type="Pfam" id="PF21999">
    <property type="entry name" value="IMS_HHH_1"/>
    <property type="match status" value="1"/>
</dbReference>
<reference evidence="17 18" key="1">
    <citation type="submission" date="2018-05" db="EMBL/GenBank/DDBJ databases">
        <title>Genomic Encyclopedia of Type Strains, Phase IV (KMG-IV): sequencing the most valuable type-strain genomes for metagenomic binning, comparative biology and taxonomic classification.</title>
        <authorList>
            <person name="Goeker M."/>
        </authorList>
    </citation>
    <scope>NUCLEOTIDE SEQUENCE [LARGE SCALE GENOMIC DNA]</scope>
    <source>
        <strain evidence="17 18">DSM 25350</strain>
    </source>
</reference>
<comment type="cofactor">
    <cofactor evidence="15">
        <name>Mg(2+)</name>
        <dbReference type="ChEBI" id="CHEBI:18420"/>
    </cofactor>
    <text evidence="15">Binds 2 magnesium ions per subunit.</text>
</comment>
<organism evidence="17 18">
    <name type="scientific">Pleionea mediterranea</name>
    <dbReference type="NCBI Taxonomy" id="523701"/>
    <lineage>
        <taxon>Bacteria</taxon>
        <taxon>Pseudomonadati</taxon>
        <taxon>Pseudomonadota</taxon>
        <taxon>Gammaproteobacteria</taxon>
        <taxon>Oceanospirillales</taxon>
        <taxon>Pleioneaceae</taxon>
        <taxon>Pleionea</taxon>
    </lineage>
</organism>
<dbReference type="OrthoDB" id="9808813at2"/>
<evidence type="ECO:0000313" key="18">
    <source>
        <dbReference type="Proteomes" id="UP000245790"/>
    </source>
</evidence>
<comment type="similarity">
    <text evidence="2 15">Belongs to the DNA polymerase type-Y family.</text>
</comment>
<feature type="binding site" evidence="15">
    <location>
        <position position="104"/>
    </location>
    <ligand>
        <name>Mg(2+)</name>
        <dbReference type="ChEBI" id="CHEBI:18420"/>
    </ligand>
</feature>
<feature type="binding site" evidence="15">
    <location>
        <position position="9"/>
    </location>
    <ligand>
        <name>Mg(2+)</name>
        <dbReference type="ChEBI" id="CHEBI:18420"/>
    </ligand>
</feature>
<evidence type="ECO:0000256" key="12">
    <source>
        <dbReference type="ARBA" id="ARBA00023125"/>
    </source>
</evidence>
<dbReference type="HAMAP" id="MF_01113">
    <property type="entry name" value="DNApol_IV"/>
    <property type="match status" value="1"/>
</dbReference>